<reference evidence="1 2" key="1">
    <citation type="submission" date="2019-03" db="EMBL/GenBank/DDBJ databases">
        <title>Roseomonas sp. a novel Roseomonas species isolated from Sea whip Gorgonian.</title>
        <authorList>
            <person name="Li F."/>
            <person name="Pan X."/>
            <person name="Huang S."/>
            <person name="Li Z."/>
            <person name="Meng B."/>
        </authorList>
    </citation>
    <scope>NUCLEOTIDE SEQUENCE [LARGE SCALE GENOMIC DNA]</scope>
    <source>
        <strain evidence="1 2">M0104</strain>
    </source>
</reference>
<evidence type="ECO:0000313" key="2">
    <source>
        <dbReference type="Proteomes" id="UP000460715"/>
    </source>
</evidence>
<accession>A0A845B532</accession>
<dbReference type="Proteomes" id="UP000460715">
    <property type="component" value="Unassembled WGS sequence"/>
</dbReference>
<gene>
    <name evidence="1" type="ORF">E0493_02910</name>
</gene>
<dbReference type="AlphaFoldDB" id="A0A845B532"/>
<sequence length="162" mass="17166">MAPKLADFTDALWGINQAMLDETPDLTDVRRMEGVAYLKIGALHGVTVEVESALDETGDVPSLVCQGLVIRCLIPRGADFEALRLSLAGGEIARLVQAVLKGHEVELTPEGGTGRLSRGAQRAREQLLNTLAKLVPATNAPVAAWAAVRNRQAAAPEAALVH</sequence>
<name>A0A845B532_9PROT</name>
<proteinExistence type="predicted"/>
<dbReference type="RefSeq" id="WP_160935417.1">
    <property type="nucleotide sequence ID" value="NZ_SNVJ01000002.1"/>
</dbReference>
<evidence type="ECO:0000313" key="1">
    <source>
        <dbReference type="EMBL" id="MXP62301.1"/>
    </source>
</evidence>
<keyword evidence="2" id="KW-1185">Reference proteome</keyword>
<dbReference type="EMBL" id="SNVJ01000002">
    <property type="protein sequence ID" value="MXP62301.1"/>
    <property type="molecule type" value="Genomic_DNA"/>
</dbReference>
<protein>
    <submittedName>
        <fullName evidence="1">Uncharacterized protein</fullName>
    </submittedName>
</protein>
<dbReference type="OrthoDB" id="7272987at2"/>
<organism evidence="1 2">
    <name type="scientific">Teichococcus coralli</name>
    <dbReference type="NCBI Taxonomy" id="2545983"/>
    <lineage>
        <taxon>Bacteria</taxon>
        <taxon>Pseudomonadati</taxon>
        <taxon>Pseudomonadota</taxon>
        <taxon>Alphaproteobacteria</taxon>
        <taxon>Acetobacterales</taxon>
        <taxon>Roseomonadaceae</taxon>
        <taxon>Roseomonas</taxon>
    </lineage>
</organism>
<comment type="caution">
    <text evidence="1">The sequence shown here is derived from an EMBL/GenBank/DDBJ whole genome shotgun (WGS) entry which is preliminary data.</text>
</comment>